<keyword evidence="4" id="KW-0560">Oxidoreductase</keyword>
<evidence type="ECO:0000313" key="4">
    <source>
        <dbReference type="EMBL" id="MFF4219217.1"/>
    </source>
</evidence>
<dbReference type="RefSeq" id="WP_388630399.1">
    <property type="nucleotide sequence ID" value="NZ_JBIAUT010000009.1"/>
</dbReference>
<evidence type="ECO:0000256" key="2">
    <source>
        <dbReference type="SAM" id="MobiDB-lite"/>
    </source>
</evidence>
<organism evidence="4 5">
    <name type="scientific">Streptomyces nondiastaticus</name>
    <dbReference type="NCBI Taxonomy" id="3154512"/>
    <lineage>
        <taxon>Bacteria</taxon>
        <taxon>Bacillati</taxon>
        <taxon>Actinomycetota</taxon>
        <taxon>Actinomycetes</taxon>
        <taxon>Kitasatosporales</taxon>
        <taxon>Streptomycetaceae</taxon>
        <taxon>Streptomyces</taxon>
    </lineage>
</organism>
<dbReference type="EC" id="1.-.-.-" evidence="4"/>
<dbReference type="Pfam" id="PF01494">
    <property type="entry name" value="FAD_binding_3"/>
    <property type="match status" value="1"/>
</dbReference>
<gene>
    <name evidence="4" type="ORF">ACFYZM_23435</name>
</gene>
<accession>A0ABW6U506</accession>
<keyword evidence="5" id="KW-1185">Reference proteome</keyword>
<proteinExistence type="inferred from homology"/>
<feature type="domain" description="FAD-binding" evidence="3">
    <location>
        <begin position="13"/>
        <end position="49"/>
    </location>
</feature>
<dbReference type="PANTHER" id="PTHR43747:SF1">
    <property type="entry name" value="SLR1998 PROTEIN"/>
    <property type="match status" value="1"/>
</dbReference>
<dbReference type="InterPro" id="IPR002938">
    <property type="entry name" value="FAD-bd"/>
</dbReference>
<sequence>MNTRTTPSTGGRFEVVVAGGGPAGAVAALVLARAGRRVLLVDEHADPTDPTGATDPPGATGATGATARFTIGETLPPAARPLLHDLGLWPHVTADRHLRSTGILASWGSPELYDRSDVLDPNGHGRHLDRPRFDASLRSAALAAGAEFRRAGVVGHRAHASGRHVLLRREGAVEELPCDWVVDATGRRCVIGRRRAVRHRQDRLVAAYTLFDRRLPHGWGSDDDLRTLVEAVPGGWWYTVRIPAGRLVAHLTDADLAPPALRTPTGFLAHASRTLHLRTRLEGYAPPPAAPRWTAAHGLRLSPPAGTGWLAAGDAALAFDPLSSQGILTALHTGAYAGRTVDLCLRGSVTEALTEYTAFLDGIADAYLGHHAYYYGQERRWTAHPFWKRRTNSSLSPMAPGQRPA</sequence>
<dbReference type="SUPFAM" id="SSF51905">
    <property type="entry name" value="FAD/NAD(P)-binding domain"/>
    <property type="match status" value="1"/>
</dbReference>
<dbReference type="Proteomes" id="UP001602123">
    <property type="component" value="Unassembled WGS sequence"/>
</dbReference>
<dbReference type="EMBL" id="JBIAUT010000009">
    <property type="protein sequence ID" value="MFF4219217.1"/>
    <property type="molecule type" value="Genomic_DNA"/>
</dbReference>
<dbReference type="PANTHER" id="PTHR43747">
    <property type="entry name" value="FAD-BINDING PROTEIN"/>
    <property type="match status" value="1"/>
</dbReference>
<dbReference type="PRINTS" id="PR00420">
    <property type="entry name" value="RNGMNOXGNASE"/>
</dbReference>
<dbReference type="InterPro" id="IPR050816">
    <property type="entry name" value="Flavin-dep_Halogenase_NPB"/>
</dbReference>
<dbReference type="Gene3D" id="3.30.9.100">
    <property type="match status" value="1"/>
</dbReference>
<dbReference type="InterPro" id="IPR036188">
    <property type="entry name" value="FAD/NAD-bd_sf"/>
</dbReference>
<comment type="caution">
    <text evidence="4">The sequence shown here is derived from an EMBL/GenBank/DDBJ whole genome shotgun (WGS) entry which is preliminary data.</text>
</comment>
<dbReference type="GO" id="GO:0016491">
    <property type="term" value="F:oxidoreductase activity"/>
    <property type="evidence" value="ECO:0007669"/>
    <property type="project" value="UniProtKB-KW"/>
</dbReference>
<feature type="region of interest" description="Disordered" evidence="2">
    <location>
        <begin position="43"/>
        <end position="64"/>
    </location>
</feature>
<evidence type="ECO:0000256" key="1">
    <source>
        <dbReference type="ARBA" id="ARBA00038396"/>
    </source>
</evidence>
<protein>
    <submittedName>
        <fullName evidence="4">NAD(P)/FAD-dependent oxidoreductase</fullName>
        <ecNumber evidence="4">1.-.-.-</ecNumber>
    </submittedName>
</protein>
<feature type="compositionally biased region" description="Low complexity" evidence="2">
    <location>
        <begin position="48"/>
        <end position="64"/>
    </location>
</feature>
<evidence type="ECO:0000313" key="5">
    <source>
        <dbReference type="Proteomes" id="UP001602123"/>
    </source>
</evidence>
<comment type="similarity">
    <text evidence="1">Belongs to the flavin-dependent halogenase family. Bacterial tryptophan halogenase subfamily.</text>
</comment>
<evidence type="ECO:0000259" key="3">
    <source>
        <dbReference type="Pfam" id="PF01494"/>
    </source>
</evidence>
<name>A0ABW6U506_9ACTN</name>
<dbReference type="Gene3D" id="3.50.50.60">
    <property type="entry name" value="FAD/NAD(P)-binding domain"/>
    <property type="match status" value="2"/>
</dbReference>
<reference evidence="4 5" key="1">
    <citation type="submission" date="2024-10" db="EMBL/GenBank/DDBJ databases">
        <title>The Natural Products Discovery Center: Release of the First 8490 Sequenced Strains for Exploring Actinobacteria Biosynthetic Diversity.</title>
        <authorList>
            <person name="Kalkreuter E."/>
            <person name="Kautsar S.A."/>
            <person name="Yang D."/>
            <person name="Bader C.D."/>
            <person name="Teijaro C.N."/>
            <person name="Fluegel L."/>
            <person name="Davis C.M."/>
            <person name="Simpson J.R."/>
            <person name="Lauterbach L."/>
            <person name="Steele A.D."/>
            <person name="Gui C."/>
            <person name="Meng S."/>
            <person name="Li G."/>
            <person name="Viehrig K."/>
            <person name="Ye F."/>
            <person name="Su P."/>
            <person name="Kiefer A.F."/>
            <person name="Nichols A."/>
            <person name="Cepeda A.J."/>
            <person name="Yan W."/>
            <person name="Fan B."/>
            <person name="Jiang Y."/>
            <person name="Adhikari A."/>
            <person name="Zheng C.-J."/>
            <person name="Schuster L."/>
            <person name="Cowan T.M."/>
            <person name="Smanski M.J."/>
            <person name="Chevrette M.G."/>
            <person name="De Carvalho L.P.S."/>
            <person name="Shen B."/>
        </authorList>
    </citation>
    <scope>NUCLEOTIDE SEQUENCE [LARGE SCALE GENOMIC DNA]</scope>
    <source>
        <strain evidence="4 5">NPDC001650</strain>
    </source>
</reference>